<comment type="caution">
    <text evidence="1">The sequence shown here is derived from an EMBL/GenBank/DDBJ whole genome shotgun (WGS) entry which is preliminary data.</text>
</comment>
<gene>
    <name evidence="1" type="ORF">BV898_18489</name>
</gene>
<accession>A0A9X6NQA0</accession>
<dbReference type="AlphaFoldDB" id="A0A9X6NQA0"/>
<protein>
    <submittedName>
        <fullName evidence="1">Uncharacterized protein</fullName>
    </submittedName>
</protein>
<evidence type="ECO:0000313" key="2">
    <source>
        <dbReference type="Proteomes" id="UP000192578"/>
    </source>
</evidence>
<dbReference type="Proteomes" id="UP000192578">
    <property type="component" value="Unassembled WGS sequence"/>
</dbReference>
<proteinExistence type="predicted"/>
<name>A0A9X6NQA0_HYPEX</name>
<keyword evidence="2" id="KW-1185">Reference proteome</keyword>
<reference evidence="2" key="1">
    <citation type="submission" date="2017-01" db="EMBL/GenBank/DDBJ databases">
        <title>Comparative genomics of anhydrobiosis in the tardigrade Hypsibius dujardini.</title>
        <authorList>
            <person name="Yoshida Y."/>
            <person name="Koutsovoulos G."/>
            <person name="Laetsch D."/>
            <person name="Stevens L."/>
            <person name="Kumar S."/>
            <person name="Horikawa D."/>
            <person name="Ishino K."/>
            <person name="Komine S."/>
            <person name="Tomita M."/>
            <person name="Blaxter M."/>
            <person name="Arakawa K."/>
        </authorList>
    </citation>
    <scope>NUCLEOTIDE SEQUENCE [LARGE SCALE GENOMIC DNA]</scope>
    <source>
        <strain evidence="2">Z151</strain>
    </source>
</reference>
<dbReference type="EMBL" id="MTYJ01000368">
    <property type="protein sequence ID" value="OWA54069.1"/>
    <property type="molecule type" value="Genomic_DNA"/>
</dbReference>
<evidence type="ECO:0000313" key="1">
    <source>
        <dbReference type="EMBL" id="OWA54069.1"/>
    </source>
</evidence>
<sequence>MDMIVDAFPKNAGIPSYAGYQRDTQWPHGERDRHPKTQVVQYGSKVQHSTLAQYSGQQYHSQPGPSSGAQKTFLPAYRAENQYLSYYSSSYQHQAPNNIYSPTQALCEHSSRFNAMANEIQELKTAVEQVPKLTEQAEELRKLIRLHPVVL</sequence>
<organism evidence="1 2">
    <name type="scientific">Hypsibius exemplaris</name>
    <name type="common">Freshwater tardigrade</name>
    <dbReference type="NCBI Taxonomy" id="2072580"/>
    <lineage>
        <taxon>Eukaryota</taxon>
        <taxon>Metazoa</taxon>
        <taxon>Ecdysozoa</taxon>
        <taxon>Tardigrada</taxon>
        <taxon>Eutardigrada</taxon>
        <taxon>Parachela</taxon>
        <taxon>Hypsibioidea</taxon>
        <taxon>Hypsibiidae</taxon>
        <taxon>Hypsibius</taxon>
    </lineage>
</organism>